<feature type="compositionally biased region" description="Basic and acidic residues" evidence="2">
    <location>
        <begin position="21"/>
        <end position="33"/>
    </location>
</feature>
<proteinExistence type="predicted"/>
<evidence type="ECO:0000313" key="4">
    <source>
        <dbReference type="EMBL" id="SVD12149.1"/>
    </source>
</evidence>
<feature type="domain" description="Nudix hydrolase" evidence="3">
    <location>
        <begin position="2"/>
        <end position="39"/>
    </location>
</feature>
<accession>A0A382SQF0</accession>
<gene>
    <name evidence="4" type="ORF">METZ01_LOCUS365003</name>
</gene>
<dbReference type="Gene3D" id="3.90.79.10">
    <property type="entry name" value="Nucleoside Triphosphate Pyrophosphohydrolase"/>
    <property type="match status" value="1"/>
</dbReference>
<reference evidence="4" key="1">
    <citation type="submission" date="2018-05" db="EMBL/GenBank/DDBJ databases">
        <authorList>
            <person name="Lanie J.A."/>
            <person name="Ng W.-L."/>
            <person name="Kazmierczak K.M."/>
            <person name="Andrzejewski T.M."/>
            <person name="Davidsen T.M."/>
            <person name="Wayne K.J."/>
            <person name="Tettelin H."/>
            <person name="Glass J.I."/>
            <person name="Rusch D."/>
            <person name="Podicherti R."/>
            <person name="Tsui H.-C.T."/>
            <person name="Winkler M.E."/>
        </authorList>
    </citation>
    <scope>NUCLEOTIDE SEQUENCE</scope>
</reference>
<keyword evidence="1" id="KW-0378">Hydrolase</keyword>
<evidence type="ECO:0000256" key="1">
    <source>
        <dbReference type="ARBA" id="ARBA00022801"/>
    </source>
</evidence>
<protein>
    <recommendedName>
        <fullName evidence="3">Nudix hydrolase domain-containing protein</fullName>
    </recommendedName>
</protein>
<dbReference type="EMBL" id="UINC01130832">
    <property type="protein sequence ID" value="SVD12149.1"/>
    <property type="molecule type" value="Genomic_DNA"/>
</dbReference>
<dbReference type="GO" id="GO:0016787">
    <property type="term" value="F:hydrolase activity"/>
    <property type="evidence" value="ECO:0007669"/>
    <property type="project" value="UniProtKB-KW"/>
</dbReference>
<dbReference type="PROSITE" id="PS00893">
    <property type="entry name" value="NUDIX_BOX"/>
    <property type="match status" value="1"/>
</dbReference>
<dbReference type="InterPro" id="IPR020084">
    <property type="entry name" value="NUDIX_hydrolase_CS"/>
</dbReference>
<evidence type="ECO:0000256" key="2">
    <source>
        <dbReference type="SAM" id="MobiDB-lite"/>
    </source>
</evidence>
<dbReference type="InterPro" id="IPR000086">
    <property type="entry name" value="NUDIX_hydrolase_dom"/>
</dbReference>
<organism evidence="4">
    <name type="scientific">marine metagenome</name>
    <dbReference type="NCBI Taxonomy" id="408172"/>
    <lineage>
        <taxon>unclassified sequences</taxon>
        <taxon>metagenomes</taxon>
        <taxon>ecological metagenomes</taxon>
    </lineage>
</organism>
<dbReference type="SUPFAM" id="SSF55811">
    <property type="entry name" value="Nudix"/>
    <property type="match status" value="1"/>
</dbReference>
<feature type="region of interest" description="Disordered" evidence="2">
    <location>
        <begin position="21"/>
        <end position="42"/>
    </location>
</feature>
<dbReference type="Pfam" id="PF00293">
    <property type="entry name" value="NUDIX"/>
    <property type="match status" value="1"/>
</dbReference>
<feature type="non-terminal residue" evidence="4">
    <location>
        <position position="42"/>
    </location>
</feature>
<dbReference type="AlphaFoldDB" id="A0A382SQF0"/>
<dbReference type="InterPro" id="IPR015797">
    <property type="entry name" value="NUDIX_hydrolase-like_dom_sf"/>
</dbReference>
<evidence type="ECO:0000259" key="3">
    <source>
        <dbReference type="Pfam" id="PF00293"/>
    </source>
</evidence>
<sequence length="42" mass="4662">MLKRINPFSFWQSVTGSLDAGERHADAAKRELVEETGLTDQG</sequence>
<name>A0A382SQF0_9ZZZZ</name>